<evidence type="ECO:0000313" key="4">
    <source>
        <dbReference type="Proteomes" id="UP001549921"/>
    </source>
</evidence>
<dbReference type="EMBL" id="JBEDNZ010000023">
    <property type="protein sequence ID" value="KAL0812146.1"/>
    <property type="molecule type" value="Genomic_DNA"/>
</dbReference>
<dbReference type="AlphaFoldDB" id="A0ABD0SHE7"/>
<feature type="region of interest" description="Disordered" evidence="1">
    <location>
        <begin position="194"/>
        <end position="217"/>
    </location>
</feature>
<sequence length="217" mass="24485">MLQTQVTSQSDSWIGYVRETIKLYKVRLGSVDCKRGGVVLPIKHVDVHPSYQSGQPSFDVALITLSQPVEMTEYIKPIRLSSVTNNVIKAKFMTTYWPSFLLFFFLKCKSRDTGNIHIILTYGKYTKQLYLLRSLLLSPDVGAPVIADDGLWGITSGWTSPQCSVYPSPTLVTRTAMPHVRSWLTSVLYRNSSTSVKNSENSDNTPPRRIYTVNLED</sequence>
<dbReference type="Pfam" id="PF00089">
    <property type="entry name" value="Trypsin"/>
    <property type="match status" value="1"/>
</dbReference>
<evidence type="ECO:0000313" key="3">
    <source>
        <dbReference type="EMBL" id="KAL0812146.1"/>
    </source>
</evidence>
<comment type="caution">
    <text evidence="3">The sequence shown here is derived from an EMBL/GenBank/DDBJ whole genome shotgun (WGS) entry which is preliminary data.</text>
</comment>
<evidence type="ECO:0000256" key="1">
    <source>
        <dbReference type="SAM" id="MobiDB-lite"/>
    </source>
</evidence>
<feature type="domain" description="Peptidase S1" evidence="2">
    <location>
        <begin position="23"/>
        <end position="86"/>
    </location>
</feature>
<feature type="compositionally biased region" description="Polar residues" evidence="1">
    <location>
        <begin position="194"/>
        <end position="205"/>
    </location>
</feature>
<dbReference type="Proteomes" id="UP001549921">
    <property type="component" value="Unassembled WGS sequence"/>
</dbReference>
<organism evidence="3 4">
    <name type="scientific">Loxostege sticticalis</name>
    <name type="common">Beet webworm moth</name>
    <dbReference type="NCBI Taxonomy" id="481309"/>
    <lineage>
        <taxon>Eukaryota</taxon>
        <taxon>Metazoa</taxon>
        <taxon>Ecdysozoa</taxon>
        <taxon>Arthropoda</taxon>
        <taxon>Hexapoda</taxon>
        <taxon>Insecta</taxon>
        <taxon>Pterygota</taxon>
        <taxon>Neoptera</taxon>
        <taxon>Endopterygota</taxon>
        <taxon>Lepidoptera</taxon>
        <taxon>Glossata</taxon>
        <taxon>Ditrysia</taxon>
        <taxon>Pyraloidea</taxon>
        <taxon>Crambidae</taxon>
        <taxon>Pyraustinae</taxon>
        <taxon>Loxostege</taxon>
    </lineage>
</organism>
<gene>
    <name evidence="3" type="ORF">ABMA28_009524</name>
</gene>
<dbReference type="SUPFAM" id="SSF50494">
    <property type="entry name" value="Trypsin-like serine proteases"/>
    <property type="match status" value="1"/>
</dbReference>
<protein>
    <recommendedName>
        <fullName evidence="2">Peptidase S1 domain-containing protein</fullName>
    </recommendedName>
</protein>
<dbReference type="InterPro" id="IPR043504">
    <property type="entry name" value="Peptidase_S1_PA_chymotrypsin"/>
</dbReference>
<accession>A0ABD0SHE7</accession>
<dbReference type="InterPro" id="IPR001254">
    <property type="entry name" value="Trypsin_dom"/>
</dbReference>
<dbReference type="InterPro" id="IPR009003">
    <property type="entry name" value="Peptidase_S1_PA"/>
</dbReference>
<dbReference type="Gene3D" id="2.40.10.10">
    <property type="entry name" value="Trypsin-like serine proteases"/>
    <property type="match status" value="1"/>
</dbReference>
<name>A0ABD0SHE7_LOXSC</name>
<evidence type="ECO:0000259" key="2">
    <source>
        <dbReference type="Pfam" id="PF00089"/>
    </source>
</evidence>
<proteinExistence type="predicted"/>
<reference evidence="3 4" key="1">
    <citation type="submission" date="2024-06" db="EMBL/GenBank/DDBJ databases">
        <title>A chromosome-level genome assembly of beet webworm, Loxostege sticticalis.</title>
        <authorList>
            <person name="Zhang Y."/>
        </authorList>
    </citation>
    <scope>NUCLEOTIDE SEQUENCE [LARGE SCALE GENOMIC DNA]</scope>
    <source>
        <strain evidence="3">AQ028</strain>
        <tissue evidence="3">Male pupae</tissue>
    </source>
</reference>